<evidence type="ECO:0000256" key="9">
    <source>
        <dbReference type="ARBA" id="ARBA00023027"/>
    </source>
</evidence>
<dbReference type="GO" id="GO:0004515">
    <property type="term" value="F:nicotinate-nucleotide adenylyltransferase activity"/>
    <property type="evidence" value="ECO:0007669"/>
    <property type="project" value="UniProtKB-UniRule"/>
</dbReference>
<evidence type="ECO:0000256" key="8">
    <source>
        <dbReference type="ARBA" id="ARBA00022840"/>
    </source>
</evidence>
<evidence type="ECO:0000256" key="6">
    <source>
        <dbReference type="ARBA" id="ARBA00022695"/>
    </source>
</evidence>
<dbReference type="InterPro" id="IPR004821">
    <property type="entry name" value="Cyt_trans-like"/>
</dbReference>
<organism evidence="13 14">
    <name type="scientific">Nitrolancea hollandica Lb</name>
    <dbReference type="NCBI Taxonomy" id="1129897"/>
    <lineage>
        <taxon>Bacteria</taxon>
        <taxon>Pseudomonadati</taxon>
        <taxon>Thermomicrobiota</taxon>
        <taxon>Thermomicrobia</taxon>
        <taxon>Sphaerobacterales</taxon>
        <taxon>Sphaerobacterineae</taxon>
        <taxon>Sphaerobacteraceae</taxon>
        <taxon>Nitrolancea</taxon>
    </lineage>
</organism>
<dbReference type="Gene3D" id="3.40.50.620">
    <property type="entry name" value="HUPs"/>
    <property type="match status" value="1"/>
</dbReference>
<dbReference type="Proteomes" id="UP000004221">
    <property type="component" value="Unassembled WGS sequence"/>
</dbReference>
<dbReference type="Pfam" id="PF01467">
    <property type="entry name" value="CTP_transf_like"/>
    <property type="match status" value="1"/>
</dbReference>
<feature type="domain" description="Cytidyltransferase-like" evidence="12">
    <location>
        <begin position="10"/>
        <end position="176"/>
    </location>
</feature>
<dbReference type="AlphaFoldDB" id="I4ENK2"/>
<dbReference type="InterPro" id="IPR014729">
    <property type="entry name" value="Rossmann-like_a/b/a_fold"/>
</dbReference>
<dbReference type="NCBIfam" id="TIGR00125">
    <property type="entry name" value="cyt_tran_rel"/>
    <property type="match status" value="1"/>
</dbReference>
<protein>
    <recommendedName>
        <fullName evidence="11">Probable nicotinate-nucleotide adenylyltransferase</fullName>
        <ecNumber evidence="11">2.7.7.18</ecNumber>
    </recommendedName>
    <alternativeName>
        <fullName evidence="11">Deamido-NAD(+) diphosphorylase</fullName>
    </alternativeName>
    <alternativeName>
        <fullName evidence="11">Deamido-NAD(+) pyrophosphorylase</fullName>
    </alternativeName>
    <alternativeName>
        <fullName evidence="11">Nicotinate mononucleotide adenylyltransferase</fullName>
        <shortName evidence="11">NaMN adenylyltransferase</shortName>
    </alternativeName>
</protein>
<evidence type="ECO:0000256" key="7">
    <source>
        <dbReference type="ARBA" id="ARBA00022741"/>
    </source>
</evidence>
<proteinExistence type="inferred from homology"/>
<keyword evidence="14" id="KW-1185">Reference proteome</keyword>
<comment type="pathway">
    <text evidence="2 11">Cofactor biosynthesis; NAD(+) biosynthesis; deamido-NAD(+) from nicotinate D-ribonucleotide: step 1/1.</text>
</comment>
<dbReference type="RefSeq" id="WP_008481982.1">
    <property type="nucleotide sequence ID" value="NZ_CAGS01000732.1"/>
</dbReference>
<name>I4ENK2_9BACT</name>
<dbReference type="EMBL" id="CAGS01000732">
    <property type="protein sequence ID" value="CCF86265.1"/>
    <property type="molecule type" value="Genomic_DNA"/>
</dbReference>
<dbReference type="UniPathway" id="UPA00253">
    <property type="reaction ID" value="UER00332"/>
</dbReference>
<sequence length="202" mass="22985">MAEEPGRIGVFGGTFDPVHIGHLIIAEEFRYRLRLDRVLFLPARQPPHKTDREITPEAHRVAMLQLALAGNPSFTLSTVDLDRPGPSFTADSLEILHREYPASTLYFLMGEDSLRDLPTWHDPNRIARQAYLGVALRPDVTLDVEAVVRQVPEARGRIEMVSVPLIGISSQSIRQRVREGLPIRYQVPLQVERYIEQQGLYR</sequence>
<comment type="function">
    <text evidence="1 11">Catalyzes the reversible adenylation of nicotinate mononucleotide (NaMN) to nicotinic acid adenine dinucleotide (NaAD).</text>
</comment>
<evidence type="ECO:0000256" key="11">
    <source>
        <dbReference type="HAMAP-Rule" id="MF_00244"/>
    </source>
</evidence>
<evidence type="ECO:0000256" key="4">
    <source>
        <dbReference type="ARBA" id="ARBA00022642"/>
    </source>
</evidence>
<dbReference type="PANTHER" id="PTHR39321">
    <property type="entry name" value="NICOTINATE-NUCLEOTIDE ADENYLYLTRANSFERASE-RELATED"/>
    <property type="match status" value="1"/>
</dbReference>
<keyword evidence="7 11" id="KW-0547">Nucleotide-binding</keyword>
<keyword evidence="6 11" id="KW-0548">Nucleotidyltransferase</keyword>
<keyword evidence="4 11" id="KW-0662">Pyridine nucleotide biosynthesis</keyword>
<evidence type="ECO:0000313" key="14">
    <source>
        <dbReference type="Proteomes" id="UP000004221"/>
    </source>
</evidence>
<dbReference type="GO" id="GO:0005524">
    <property type="term" value="F:ATP binding"/>
    <property type="evidence" value="ECO:0007669"/>
    <property type="project" value="UniProtKB-KW"/>
</dbReference>
<comment type="caution">
    <text evidence="13">The sequence shown here is derived from an EMBL/GenBank/DDBJ whole genome shotgun (WGS) entry which is preliminary data.</text>
</comment>
<dbReference type="GO" id="GO:0009435">
    <property type="term" value="P:NAD+ biosynthetic process"/>
    <property type="evidence" value="ECO:0007669"/>
    <property type="project" value="UniProtKB-UniRule"/>
</dbReference>
<dbReference type="NCBIfam" id="NF000840">
    <property type="entry name" value="PRK00071.1-3"/>
    <property type="match status" value="1"/>
</dbReference>
<dbReference type="EC" id="2.7.7.18" evidence="11"/>
<dbReference type="NCBIfam" id="TIGR00482">
    <property type="entry name" value="nicotinate (nicotinamide) nucleotide adenylyltransferase"/>
    <property type="match status" value="1"/>
</dbReference>
<reference evidence="13 14" key="1">
    <citation type="journal article" date="2012" name="ISME J.">
        <title>Nitrification expanded: discovery, physiology and genomics of a nitrite-oxidizing bacterium from the phylum Chloroflexi.</title>
        <authorList>
            <person name="Sorokin D.Y."/>
            <person name="Lucker S."/>
            <person name="Vejmelkova D."/>
            <person name="Kostrikina N.A."/>
            <person name="Kleerebezem R."/>
            <person name="Rijpstra W.I."/>
            <person name="Damste J.S."/>
            <person name="Le Paslier D."/>
            <person name="Muyzer G."/>
            <person name="Wagner M."/>
            <person name="van Loosdrecht M.C."/>
            <person name="Daims H."/>
        </authorList>
    </citation>
    <scope>NUCLEOTIDE SEQUENCE [LARGE SCALE GENOMIC DNA]</scope>
    <source>
        <strain evidence="14">none</strain>
    </source>
</reference>
<dbReference type="InterPro" id="IPR005248">
    <property type="entry name" value="NadD/NMNAT"/>
</dbReference>
<evidence type="ECO:0000256" key="10">
    <source>
        <dbReference type="ARBA" id="ARBA00048721"/>
    </source>
</evidence>
<evidence type="ECO:0000259" key="12">
    <source>
        <dbReference type="Pfam" id="PF01467"/>
    </source>
</evidence>
<dbReference type="OrthoDB" id="5295945at2"/>
<evidence type="ECO:0000256" key="2">
    <source>
        <dbReference type="ARBA" id="ARBA00005019"/>
    </source>
</evidence>
<evidence type="ECO:0000256" key="5">
    <source>
        <dbReference type="ARBA" id="ARBA00022679"/>
    </source>
</evidence>
<keyword evidence="8 11" id="KW-0067">ATP-binding</keyword>
<gene>
    <name evidence="11 13" type="primary">nadD</name>
    <name evidence="13" type="ORF">NITHO_950010</name>
</gene>
<dbReference type="SUPFAM" id="SSF52374">
    <property type="entry name" value="Nucleotidylyl transferase"/>
    <property type="match status" value="1"/>
</dbReference>
<evidence type="ECO:0000313" key="13">
    <source>
        <dbReference type="EMBL" id="CCF86265.1"/>
    </source>
</evidence>
<evidence type="ECO:0000256" key="3">
    <source>
        <dbReference type="ARBA" id="ARBA00009014"/>
    </source>
</evidence>
<dbReference type="PANTHER" id="PTHR39321:SF3">
    <property type="entry name" value="PHOSPHOPANTETHEINE ADENYLYLTRANSFERASE"/>
    <property type="match status" value="1"/>
</dbReference>
<comment type="similarity">
    <text evidence="3 11">Belongs to the NadD family.</text>
</comment>
<evidence type="ECO:0000256" key="1">
    <source>
        <dbReference type="ARBA" id="ARBA00002324"/>
    </source>
</evidence>
<dbReference type="HAMAP" id="MF_00244">
    <property type="entry name" value="NaMN_adenylyltr"/>
    <property type="match status" value="1"/>
</dbReference>
<keyword evidence="5 11" id="KW-0808">Transferase</keyword>
<accession>I4ENK2</accession>
<keyword evidence="9 11" id="KW-0520">NAD</keyword>
<dbReference type="CDD" id="cd02165">
    <property type="entry name" value="NMNAT"/>
    <property type="match status" value="1"/>
</dbReference>
<comment type="catalytic activity">
    <reaction evidence="10 11">
        <text>nicotinate beta-D-ribonucleotide + ATP + H(+) = deamido-NAD(+) + diphosphate</text>
        <dbReference type="Rhea" id="RHEA:22860"/>
        <dbReference type="ChEBI" id="CHEBI:15378"/>
        <dbReference type="ChEBI" id="CHEBI:30616"/>
        <dbReference type="ChEBI" id="CHEBI:33019"/>
        <dbReference type="ChEBI" id="CHEBI:57502"/>
        <dbReference type="ChEBI" id="CHEBI:58437"/>
        <dbReference type="EC" id="2.7.7.18"/>
    </reaction>
</comment>